<keyword evidence="2 4" id="KW-0378">Hydrolase</keyword>
<protein>
    <submittedName>
        <fullName evidence="4">Acyl-CoA thioesterase</fullName>
        <ecNumber evidence="4">3.1.2.-</ecNumber>
    </submittedName>
</protein>
<dbReference type="CDD" id="cd00586">
    <property type="entry name" value="4HBT"/>
    <property type="match status" value="1"/>
</dbReference>
<dbReference type="Gene3D" id="3.10.129.10">
    <property type="entry name" value="Hotdog Thioesterase"/>
    <property type="match status" value="1"/>
</dbReference>
<accession>A0ABV6GHZ9</accession>
<dbReference type="InterPro" id="IPR029069">
    <property type="entry name" value="HotDog_dom_sf"/>
</dbReference>
<sequence>MIEDYRFSHRLKVRYSEIDGQKIVFNAHYLTYLDVAVSEYFQEALRLDMTTLSENGEFDFVLAKSTLEYKSSAHLNDWLTIWCRMDKIGNTSMTMRFKITRDEVNSPLLLAKVIYVSFNPHTKSSQPVPLMIRNKVEQFEGRT</sequence>
<dbReference type="NCBIfam" id="TIGR00051">
    <property type="entry name" value="YbgC/FadM family acyl-CoA thioesterase"/>
    <property type="match status" value="1"/>
</dbReference>
<dbReference type="Pfam" id="PF03061">
    <property type="entry name" value="4HBT"/>
    <property type="match status" value="1"/>
</dbReference>
<organism evidence="4 5">
    <name type="scientific">Metabacillus herbersteinensis</name>
    <dbReference type="NCBI Taxonomy" id="283816"/>
    <lineage>
        <taxon>Bacteria</taxon>
        <taxon>Bacillati</taxon>
        <taxon>Bacillota</taxon>
        <taxon>Bacilli</taxon>
        <taxon>Bacillales</taxon>
        <taxon>Bacillaceae</taxon>
        <taxon>Metabacillus</taxon>
    </lineage>
</organism>
<dbReference type="PIRSF" id="PIRSF003230">
    <property type="entry name" value="YbgC"/>
    <property type="match status" value="1"/>
</dbReference>
<evidence type="ECO:0000259" key="3">
    <source>
        <dbReference type="Pfam" id="PF03061"/>
    </source>
</evidence>
<dbReference type="PANTHER" id="PTHR31793">
    <property type="entry name" value="4-HYDROXYBENZOYL-COA THIOESTERASE FAMILY MEMBER"/>
    <property type="match status" value="1"/>
</dbReference>
<evidence type="ECO:0000313" key="5">
    <source>
        <dbReference type="Proteomes" id="UP001589854"/>
    </source>
</evidence>
<dbReference type="GO" id="GO:0016787">
    <property type="term" value="F:hydrolase activity"/>
    <property type="evidence" value="ECO:0007669"/>
    <property type="project" value="UniProtKB-KW"/>
</dbReference>
<dbReference type="InterPro" id="IPR006684">
    <property type="entry name" value="YbgC/YbaW"/>
</dbReference>
<evidence type="ECO:0000256" key="2">
    <source>
        <dbReference type="ARBA" id="ARBA00022801"/>
    </source>
</evidence>
<dbReference type="EC" id="3.1.2.-" evidence="4"/>
<feature type="domain" description="Thioesterase" evidence="3">
    <location>
        <begin position="22"/>
        <end position="103"/>
    </location>
</feature>
<proteinExistence type="inferred from homology"/>
<gene>
    <name evidence="4" type="ORF">ACFFIX_16465</name>
</gene>
<evidence type="ECO:0000313" key="4">
    <source>
        <dbReference type="EMBL" id="MFC0273021.1"/>
    </source>
</evidence>
<dbReference type="EMBL" id="JBHLVO010000015">
    <property type="protein sequence ID" value="MFC0273021.1"/>
    <property type="molecule type" value="Genomic_DNA"/>
</dbReference>
<dbReference type="InterPro" id="IPR006683">
    <property type="entry name" value="Thioestr_dom"/>
</dbReference>
<dbReference type="RefSeq" id="WP_378935908.1">
    <property type="nucleotide sequence ID" value="NZ_JBHLVO010000015.1"/>
</dbReference>
<dbReference type="SUPFAM" id="SSF54637">
    <property type="entry name" value="Thioesterase/thiol ester dehydrase-isomerase"/>
    <property type="match status" value="1"/>
</dbReference>
<dbReference type="PANTHER" id="PTHR31793:SF27">
    <property type="entry name" value="NOVEL THIOESTERASE SUPERFAMILY DOMAIN AND SAPOSIN A-TYPE DOMAIN CONTAINING PROTEIN (0610012H03RIK)"/>
    <property type="match status" value="1"/>
</dbReference>
<evidence type="ECO:0000256" key="1">
    <source>
        <dbReference type="ARBA" id="ARBA00005953"/>
    </source>
</evidence>
<comment type="similarity">
    <text evidence="1">Belongs to the 4-hydroxybenzoyl-CoA thioesterase family.</text>
</comment>
<dbReference type="InterPro" id="IPR050563">
    <property type="entry name" value="4-hydroxybenzoyl-CoA_TE"/>
</dbReference>
<keyword evidence="5" id="KW-1185">Reference proteome</keyword>
<name>A0ABV6GHZ9_9BACI</name>
<comment type="caution">
    <text evidence="4">The sequence shown here is derived from an EMBL/GenBank/DDBJ whole genome shotgun (WGS) entry which is preliminary data.</text>
</comment>
<reference evidence="4 5" key="1">
    <citation type="submission" date="2024-09" db="EMBL/GenBank/DDBJ databases">
        <authorList>
            <person name="Sun Q."/>
            <person name="Mori K."/>
        </authorList>
    </citation>
    <scope>NUCLEOTIDE SEQUENCE [LARGE SCALE GENOMIC DNA]</scope>
    <source>
        <strain evidence="4 5">CCM 7228</strain>
    </source>
</reference>
<dbReference type="Proteomes" id="UP001589854">
    <property type="component" value="Unassembled WGS sequence"/>
</dbReference>